<dbReference type="GO" id="GO:0005765">
    <property type="term" value="C:lysosomal membrane"/>
    <property type="evidence" value="ECO:0007669"/>
    <property type="project" value="UniProtKB-SubCell"/>
</dbReference>
<dbReference type="GO" id="GO:0032580">
    <property type="term" value="C:Golgi cisterna membrane"/>
    <property type="evidence" value="ECO:0007669"/>
    <property type="project" value="UniProtKB-SubCell"/>
</dbReference>
<evidence type="ECO:0000256" key="9">
    <source>
        <dbReference type="ARBA" id="ARBA00022753"/>
    </source>
</evidence>
<keyword evidence="17" id="KW-0325">Glycoprotein</keyword>
<keyword evidence="19" id="KW-0539">Nucleus</keyword>
<evidence type="ECO:0000256" key="1">
    <source>
        <dbReference type="ARBA" id="ARBA00004115"/>
    </source>
</evidence>
<dbReference type="SMART" id="SM00602">
    <property type="entry name" value="VPS10"/>
    <property type="match status" value="1"/>
</dbReference>
<feature type="domain" description="VPS10" evidence="28">
    <location>
        <begin position="203"/>
        <end position="821"/>
    </location>
</feature>
<dbReference type="PANTHER" id="PTHR12106:SF23">
    <property type="entry name" value="SORTILIN"/>
    <property type="match status" value="1"/>
</dbReference>
<proteinExistence type="inferred from homology"/>
<evidence type="ECO:0000256" key="19">
    <source>
        <dbReference type="ARBA" id="ARBA00023242"/>
    </source>
</evidence>
<dbReference type="Gene3D" id="2.130.10.10">
    <property type="entry name" value="YVTN repeat-like/Quinoprotein amine dehydrogenase"/>
    <property type="match status" value="2"/>
</dbReference>
<keyword evidence="14" id="KW-0564">Palmitate</keyword>
<evidence type="ECO:0000256" key="27">
    <source>
        <dbReference type="SAM" id="Phobius"/>
    </source>
</evidence>
<dbReference type="GO" id="GO:0010008">
    <property type="term" value="C:endosome membrane"/>
    <property type="evidence" value="ECO:0007669"/>
    <property type="project" value="UniProtKB-SubCell"/>
</dbReference>
<dbReference type="FunFam" id="2.10.70.80:FF:000003">
    <property type="entry name" value="Sortilin"/>
    <property type="match status" value="1"/>
</dbReference>
<feature type="region of interest" description="Disordered" evidence="26">
    <location>
        <begin position="1"/>
        <end position="36"/>
    </location>
</feature>
<dbReference type="InterPro" id="IPR050310">
    <property type="entry name" value="VPS10-sortilin"/>
</dbReference>
<feature type="transmembrane region" description="Helical" evidence="27">
    <location>
        <begin position="775"/>
        <end position="796"/>
    </location>
</feature>
<accession>A0A8C4KZF5</accession>
<dbReference type="SUPFAM" id="SSF110296">
    <property type="entry name" value="Oligoxyloglucan reducing end-specific cellobiohydrolase"/>
    <property type="match status" value="1"/>
</dbReference>
<keyword evidence="6 27" id="KW-0812">Transmembrane</keyword>
<evidence type="ECO:0000256" key="25">
    <source>
        <dbReference type="ARBA" id="ARBA00068731"/>
    </source>
</evidence>
<keyword evidence="10" id="KW-0256">Endoplasmic reticulum</keyword>
<dbReference type="Gene3D" id="2.10.70.80">
    <property type="match status" value="1"/>
</dbReference>
<dbReference type="InterPro" id="IPR015943">
    <property type="entry name" value="WD40/YVTN_repeat-like_dom_sf"/>
</dbReference>
<keyword evidence="7" id="KW-0732">Signal</keyword>
<name>A0A8C4KZF5_EQUAS</name>
<dbReference type="Pfam" id="PF15901">
    <property type="entry name" value="Sortilin_C"/>
    <property type="match status" value="1"/>
</dbReference>
<reference evidence="29" key="1">
    <citation type="submission" date="2023-03" db="UniProtKB">
        <authorList>
            <consortium name="Ensembl"/>
        </authorList>
    </citation>
    <scope>IDENTIFICATION</scope>
</reference>
<evidence type="ECO:0000256" key="3">
    <source>
        <dbReference type="ARBA" id="ARBA00004530"/>
    </source>
</evidence>
<evidence type="ECO:0000256" key="11">
    <source>
        <dbReference type="ARBA" id="ARBA00022989"/>
    </source>
</evidence>
<dbReference type="InterPro" id="IPR006581">
    <property type="entry name" value="VPS10"/>
</dbReference>
<dbReference type="GO" id="GO:0006897">
    <property type="term" value="P:endocytosis"/>
    <property type="evidence" value="ECO:0007669"/>
    <property type="project" value="TreeGrafter"/>
</dbReference>
<evidence type="ECO:0000256" key="2">
    <source>
        <dbReference type="ARBA" id="ARBA00004352"/>
    </source>
</evidence>
<evidence type="ECO:0000256" key="4">
    <source>
        <dbReference type="ARBA" id="ARBA00022448"/>
    </source>
</evidence>
<dbReference type="AlphaFoldDB" id="A0A8C4KZF5"/>
<protein>
    <recommendedName>
        <fullName evidence="25">Sortilin</fullName>
    </recommendedName>
</protein>
<keyword evidence="20" id="KW-0449">Lipoprotein</keyword>
<evidence type="ECO:0000256" key="12">
    <source>
        <dbReference type="ARBA" id="ARBA00023034"/>
    </source>
</evidence>
<keyword evidence="9" id="KW-0967">Endosome</keyword>
<evidence type="ECO:0000256" key="8">
    <source>
        <dbReference type="ARBA" id="ARBA00022737"/>
    </source>
</evidence>
<dbReference type="GO" id="GO:0005789">
    <property type="term" value="C:endoplasmic reticulum membrane"/>
    <property type="evidence" value="ECO:0007669"/>
    <property type="project" value="UniProtKB-SubCell"/>
</dbReference>
<evidence type="ECO:0000256" key="17">
    <source>
        <dbReference type="ARBA" id="ARBA00023180"/>
    </source>
</evidence>
<dbReference type="InterPro" id="IPR031777">
    <property type="entry name" value="Sortilin_C"/>
</dbReference>
<dbReference type="GO" id="GO:0031965">
    <property type="term" value="C:nuclear membrane"/>
    <property type="evidence" value="ECO:0007669"/>
    <property type="project" value="UniProtKB-SubCell"/>
</dbReference>
<evidence type="ECO:0000256" key="18">
    <source>
        <dbReference type="ARBA" id="ARBA00023228"/>
    </source>
</evidence>
<evidence type="ECO:0000256" key="21">
    <source>
        <dbReference type="ARBA" id="ARBA00037814"/>
    </source>
</evidence>
<evidence type="ECO:0000259" key="28">
    <source>
        <dbReference type="SMART" id="SM00602"/>
    </source>
</evidence>
<keyword evidence="8" id="KW-0677">Repeat</keyword>
<evidence type="ECO:0000256" key="20">
    <source>
        <dbReference type="ARBA" id="ARBA00023288"/>
    </source>
</evidence>
<sequence>MTSAVSATFQPISPASWHPNPGPPKPEATRANEEWPGCAYPRSAGLGLGGVARRRRGWAGAPGGRCRRRRHSAAMEWPRKAADGLLRWPHGLGLFHLLQLLPRATLGQDRLDAPPPPAAPLSRWSGPVGVSWGLRAAAPGGQFPRGGRWRRSALDEDDDCGRVRDFVARLANNTHQHVFDDLSGSVSLSWVGDSTGIILVLTTFHIPLAFGQSKLYRSEDYGKNFKDITNLINNTFIRTEFGMAIGPENSGKVILTAEVSGGSHGGRIFRSSDFAKNFVQTNLPFHPLTQMMYSPQNSDHLLALSTDNGLWVSKNFGGKWEEIHKAVCLAKWGSENTIFFTTHVNGSCKADLGALELWRTSDFGKSFKTIGVKIYSFGLGGRFLFASVMADKDTTRRIHVSTDQGDTWSMAQLPSVGQEQFYSILAANDDMVFMHVDEPGDTGFGTIFTSDDRGIVYSKSLDRHLYTTTGGETDFTNVTSLRGVYITSVLSEDNSVQTMITFDQGGRWKHLRKPENSECDATAKNKKECSLHIHASYSISQKLNVPMAPLSEPNAIGIVIAHGSVGDAISVMIPDVYISDDGGYSWARMLEGPHYYTILDSGGIIVAIEHSSHPINVIKFSTDEGQCWQTYMFTREPIYFTGLASEPGARSMNISIWGFTESFLTRQWVSYTIDFKDILERSCEEKDYTIWLAHSTDPGDYGNGCILGYKEQYLRLRKSSVCQNGRDYVVTKQPSVCACSLEDFLCDFGYFRPENDSNCNALKKHCPIELSSNSVPIILATVGLMLVTVVAGVLIVKKYVCGGRFLVHRYSVLQQHAEANGVDGVDALDTAPHTNKSGYHDDSDEDLLE</sequence>
<keyword evidence="12" id="KW-0333">Golgi apparatus</keyword>
<keyword evidence="11 27" id="KW-1133">Transmembrane helix</keyword>
<gene>
    <name evidence="29" type="primary">SORT1</name>
</gene>
<dbReference type="GO" id="GO:0005886">
    <property type="term" value="C:plasma membrane"/>
    <property type="evidence" value="ECO:0007669"/>
    <property type="project" value="UniProtKB-SubCell"/>
</dbReference>
<keyword evidence="4" id="KW-0813">Transport</keyword>
<dbReference type="Pfam" id="PF15902">
    <property type="entry name" value="Sortilin-Vps10"/>
    <property type="match status" value="1"/>
</dbReference>
<dbReference type="GO" id="GO:0016050">
    <property type="term" value="P:vesicle organization"/>
    <property type="evidence" value="ECO:0007669"/>
    <property type="project" value="TreeGrafter"/>
</dbReference>
<evidence type="ECO:0000256" key="14">
    <source>
        <dbReference type="ARBA" id="ARBA00023139"/>
    </source>
</evidence>
<evidence type="ECO:0000256" key="7">
    <source>
        <dbReference type="ARBA" id="ARBA00022729"/>
    </source>
</evidence>
<feature type="region of interest" description="Disordered" evidence="26">
    <location>
        <begin position="830"/>
        <end position="849"/>
    </location>
</feature>
<dbReference type="GO" id="GO:0006895">
    <property type="term" value="P:Golgi to endosome transport"/>
    <property type="evidence" value="ECO:0007669"/>
    <property type="project" value="TreeGrafter"/>
</dbReference>
<keyword evidence="5" id="KW-1003">Cell membrane</keyword>
<keyword evidence="18" id="KW-0458">Lysosome</keyword>
<comment type="similarity">
    <text evidence="24">Belongs to the VPS10-related sortilin family. SORT1 subfamily.</text>
</comment>
<evidence type="ECO:0000256" key="23">
    <source>
        <dbReference type="ARBA" id="ARBA00060431"/>
    </source>
</evidence>
<feature type="compositionally biased region" description="Polar residues" evidence="26">
    <location>
        <begin position="1"/>
        <end position="13"/>
    </location>
</feature>
<organism evidence="29">
    <name type="scientific">Equus asinus asinus</name>
    <dbReference type="NCBI Taxonomy" id="83772"/>
    <lineage>
        <taxon>Eukaryota</taxon>
        <taxon>Metazoa</taxon>
        <taxon>Chordata</taxon>
        <taxon>Craniata</taxon>
        <taxon>Vertebrata</taxon>
        <taxon>Euteleostomi</taxon>
        <taxon>Mammalia</taxon>
        <taxon>Eutheria</taxon>
        <taxon>Laurasiatheria</taxon>
        <taxon>Perissodactyla</taxon>
        <taxon>Equidae</taxon>
        <taxon>Equus</taxon>
    </lineage>
</organism>
<comment type="subcellular location">
    <subcellularLocation>
        <location evidence="21">Cell membrane</location>
        <topology evidence="21">Single-pass type I membrane protein</topology>
        <orientation evidence="21">Extracellular side</orientation>
    </subcellularLocation>
    <subcellularLocation>
        <location evidence="1">Endoplasmic reticulum membrane</location>
        <topology evidence="1">Single-pass type I membrane protein</topology>
    </subcellularLocation>
    <subcellularLocation>
        <location evidence="3">Endosome membrane</location>
        <topology evidence="3">Single-pass type I membrane protein</topology>
    </subcellularLocation>
    <subcellularLocation>
        <location evidence="23">Golgi apparatus</location>
        <location evidence="23">Golgi stack membrane</location>
        <topology evidence="23">Single-pass type I membrane protein</topology>
    </subcellularLocation>
    <subcellularLocation>
        <location evidence="2">Lysosome membrane</location>
        <topology evidence="2">Single-pass type I membrane protein</topology>
    </subcellularLocation>
    <subcellularLocation>
        <location evidence="22">Nucleus membrane</location>
        <topology evidence="22">Single-pass type I membrane protein</topology>
    </subcellularLocation>
</comment>
<evidence type="ECO:0000256" key="10">
    <source>
        <dbReference type="ARBA" id="ARBA00022824"/>
    </source>
</evidence>
<evidence type="ECO:0000313" key="29">
    <source>
        <dbReference type="Ensembl" id="ENSEASP00005003787.1"/>
    </source>
</evidence>
<evidence type="ECO:0000256" key="24">
    <source>
        <dbReference type="ARBA" id="ARBA00061605"/>
    </source>
</evidence>
<evidence type="ECO:0000256" key="26">
    <source>
        <dbReference type="SAM" id="MobiDB-lite"/>
    </source>
</evidence>
<dbReference type="Ensembl" id="ENSEAST00005004156.1">
    <property type="protein sequence ID" value="ENSEASP00005003787.1"/>
    <property type="gene ID" value="ENSEASG00005002822.1"/>
</dbReference>
<keyword evidence="16" id="KW-0675">Receptor</keyword>
<dbReference type="PANTHER" id="PTHR12106">
    <property type="entry name" value="SORTILIN RELATED"/>
    <property type="match status" value="1"/>
</dbReference>
<dbReference type="FunFam" id="2.130.10.10:FF:000802">
    <property type="entry name" value="Sortilin"/>
    <property type="match status" value="1"/>
</dbReference>
<evidence type="ECO:0000256" key="6">
    <source>
        <dbReference type="ARBA" id="ARBA00022692"/>
    </source>
</evidence>
<keyword evidence="13 27" id="KW-0472">Membrane</keyword>
<keyword evidence="15" id="KW-1015">Disulfide bond</keyword>
<dbReference type="InterPro" id="IPR031778">
    <property type="entry name" value="Sortilin_N"/>
</dbReference>
<evidence type="ECO:0000256" key="22">
    <source>
        <dbReference type="ARBA" id="ARBA00046292"/>
    </source>
</evidence>
<evidence type="ECO:0000256" key="16">
    <source>
        <dbReference type="ARBA" id="ARBA00023170"/>
    </source>
</evidence>
<evidence type="ECO:0000256" key="5">
    <source>
        <dbReference type="ARBA" id="ARBA00022475"/>
    </source>
</evidence>
<evidence type="ECO:0000256" key="15">
    <source>
        <dbReference type="ARBA" id="ARBA00023157"/>
    </source>
</evidence>
<dbReference type="GO" id="GO:0005829">
    <property type="term" value="C:cytosol"/>
    <property type="evidence" value="ECO:0007669"/>
    <property type="project" value="GOC"/>
</dbReference>
<evidence type="ECO:0000256" key="13">
    <source>
        <dbReference type="ARBA" id="ARBA00023136"/>
    </source>
</evidence>